<dbReference type="AlphaFoldDB" id="A0A0F9HV75"/>
<gene>
    <name evidence="1" type="ORF">LCGC14_1953120</name>
</gene>
<comment type="caution">
    <text evidence="1">The sequence shown here is derived from an EMBL/GenBank/DDBJ whole genome shotgun (WGS) entry which is preliminary data.</text>
</comment>
<dbReference type="EMBL" id="LAZR01021361">
    <property type="protein sequence ID" value="KKL85600.1"/>
    <property type="molecule type" value="Genomic_DNA"/>
</dbReference>
<protein>
    <submittedName>
        <fullName evidence="1">Uncharacterized protein</fullName>
    </submittedName>
</protein>
<name>A0A0F9HV75_9ZZZZ</name>
<accession>A0A0F9HV75</accession>
<sequence>MITIIYDPLNGYAVPDARAEDFVRCLKDGQSITVSTENVIQFARALVVEEGLEVKFMFNGKIVEHNEYAAINDWPKGFCDYTHFWTSRILTEAVKKRKRKQDEPVNSNK</sequence>
<evidence type="ECO:0000313" key="1">
    <source>
        <dbReference type="EMBL" id="KKL85600.1"/>
    </source>
</evidence>
<proteinExistence type="predicted"/>
<organism evidence="1">
    <name type="scientific">marine sediment metagenome</name>
    <dbReference type="NCBI Taxonomy" id="412755"/>
    <lineage>
        <taxon>unclassified sequences</taxon>
        <taxon>metagenomes</taxon>
        <taxon>ecological metagenomes</taxon>
    </lineage>
</organism>
<reference evidence="1" key="1">
    <citation type="journal article" date="2015" name="Nature">
        <title>Complex archaea that bridge the gap between prokaryotes and eukaryotes.</title>
        <authorList>
            <person name="Spang A."/>
            <person name="Saw J.H."/>
            <person name="Jorgensen S.L."/>
            <person name="Zaremba-Niedzwiedzka K."/>
            <person name="Martijn J."/>
            <person name="Lind A.E."/>
            <person name="van Eijk R."/>
            <person name="Schleper C."/>
            <person name="Guy L."/>
            <person name="Ettema T.J."/>
        </authorList>
    </citation>
    <scope>NUCLEOTIDE SEQUENCE</scope>
</reference>